<protein>
    <submittedName>
        <fullName evidence="1">Uncharacterized protein</fullName>
    </submittedName>
</protein>
<name>A0A0C9Z890_9AGAM</name>
<sequence length="56" mass="6428">MFRSFHSIPFPHGQPGSNRICLDFGSHLTLADNHAIQVLKSYVTRVTRQQHHSLFP</sequence>
<gene>
    <name evidence="1" type="ORF">PISMIDRAFT_686757</name>
</gene>
<accession>A0A0C9Z890</accession>
<dbReference type="HOGENOM" id="CLU_3015067_0_0_1"/>
<evidence type="ECO:0000313" key="2">
    <source>
        <dbReference type="Proteomes" id="UP000054018"/>
    </source>
</evidence>
<reference evidence="2" key="2">
    <citation type="submission" date="2015-01" db="EMBL/GenBank/DDBJ databases">
        <title>Evolutionary Origins and Diversification of the Mycorrhizal Mutualists.</title>
        <authorList>
            <consortium name="DOE Joint Genome Institute"/>
            <consortium name="Mycorrhizal Genomics Consortium"/>
            <person name="Kohler A."/>
            <person name="Kuo A."/>
            <person name="Nagy L.G."/>
            <person name="Floudas D."/>
            <person name="Copeland A."/>
            <person name="Barry K.W."/>
            <person name="Cichocki N."/>
            <person name="Veneault-Fourrey C."/>
            <person name="LaButti K."/>
            <person name="Lindquist E.A."/>
            <person name="Lipzen A."/>
            <person name="Lundell T."/>
            <person name="Morin E."/>
            <person name="Murat C."/>
            <person name="Riley R."/>
            <person name="Ohm R."/>
            <person name="Sun H."/>
            <person name="Tunlid A."/>
            <person name="Henrissat B."/>
            <person name="Grigoriev I.V."/>
            <person name="Hibbett D.S."/>
            <person name="Martin F."/>
        </authorList>
    </citation>
    <scope>NUCLEOTIDE SEQUENCE [LARGE SCALE GENOMIC DNA]</scope>
    <source>
        <strain evidence="2">441</strain>
    </source>
</reference>
<dbReference type="EMBL" id="KN833868">
    <property type="protein sequence ID" value="KIK16078.1"/>
    <property type="molecule type" value="Genomic_DNA"/>
</dbReference>
<proteinExistence type="predicted"/>
<keyword evidence="2" id="KW-1185">Reference proteome</keyword>
<dbReference type="AlphaFoldDB" id="A0A0C9Z890"/>
<evidence type="ECO:0000313" key="1">
    <source>
        <dbReference type="EMBL" id="KIK16078.1"/>
    </source>
</evidence>
<dbReference type="Proteomes" id="UP000054018">
    <property type="component" value="Unassembled WGS sequence"/>
</dbReference>
<reference evidence="1 2" key="1">
    <citation type="submission" date="2014-04" db="EMBL/GenBank/DDBJ databases">
        <authorList>
            <consortium name="DOE Joint Genome Institute"/>
            <person name="Kuo A."/>
            <person name="Kohler A."/>
            <person name="Costa M.D."/>
            <person name="Nagy L.G."/>
            <person name="Floudas D."/>
            <person name="Copeland A."/>
            <person name="Barry K.W."/>
            <person name="Cichocki N."/>
            <person name="Veneault-Fourrey C."/>
            <person name="LaButti K."/>
            <person name="Lindquist E.A."/>
            <person name="Lipzen A."/>
            <person name="Lundell T."/>
            <person name="Morin E."/>
            <person name="Murat C."/>
            <person name="Sun H."/>
            <person name="Tunlid A."/>
            <person name="Henrissat B."/>
            <person name="Grigoriev I.V."/>
            <person name="Hibbett D.S."/>
            <person name="Martin F."/>
            <person name="Nordberg H.P."/>
            <person name="Cantor M.N."/>
            <person name="Hua S.X."/>
        </authorList>
    </citation>
    <scope>NUCLEOTIDE SEQUENCE [LARGE SCALE GENOMIC DNA]</scope>
    <source>
        <strain evidence="1 2">441</strain>
    </source>
</reference>
<organism evidence="1 2">
    <name type="scientific">Pisolithus microcarpus 441</name>
    <dbReference type="NCBI Taxonomy" id="765257"/>
    <lineage>
        <taxon>Eukaryota</taxon>
        <taxon>Fungi</taxon>
        <taxon>Dikarya</taxon>
        <taxon>Basidiomycota</taxon>
        <taxon>Agaricomycotina</taxon>
        <taxon>Agaricomycetes</taxon>
        <taxon>Agaricomycetidae</taxon>
        <taxon>Boletales</taxon>
        <taxon>Sclerodermatineae</taxon>
        <taxon>Pisolithaceae</taxon>
        <taxon>Pisolithus</taxon>
    </lineage>
</organism>